<evidence type="ECO:0000256" key="6">
    <source>
        <dbReference type="ARBA" id="ARBA00023601"/>
    </source>
</evidence>
<dbReference type="InterPro" id="IPR058240">
    <property type="entry name" value="rSAM_sf"/>
</dbReference>
<reference evidence="8" key="1">
    <citation type="submission" date="2016-09" db="EMBL/GenBank/DDBJ databases">
        <title>Genome sequence of Chlorobaculum limnaeum.</title>
        <authorList>
            <person name="Liu Z."/>
            <person name="Tank M."/>
            <person name="Bryant D.A."/>
        </authorList>
    </citation>
    <scope>NUCLEOTIDE SEQUENCE [LARGE SCALE GENOMIC DNA]</scope>
    <source>
        <strain evidence="8">DSM 1677</strain>
    </source>
</reference>
<dbReference type="RefSeq" id="WP_069810941.1">
    <property type="nucleotide sequence ID" value="NZ_CP017305.1"/>
</dbReference>
<dbReference type="STRING" id="274537.BIU88_11755"/>
<dbReference type="Gene3D" id="3.20.20.70">
    <property type="entry name" value="Aldolase class I"/>
    <property type="match status" value="1"/>
</dbReference>
<dbReference type="NCBIfam" id="TIGR04085">
    <property type="entry name" value="rSAM_more_4Fe4S"/>
    <property type="match status" value="1"/>
</dbReference>
<organism evidence="8 9">
    <name type="scientific">Chlorobaculum limnaeum</name>
    <dbReference type="NCBI Taxonomy" id="274537"/>
    <lineage>
        <taxon>Bacteria</taxon>
        <taxon>Pseudomonadati</taxon>
        <taxon>Chlorobiota</taxon>
        <taxon>Chlorobiia</taxon>
        <taxon>Chlorobiales</taxon>
        <taxon>Chlorobiaceae</taxon>
        <taxon>Chlorobaculum</taxon>
    </lineage>
</organism>
<evidence type="ECO:0000256" key="4">
    <source>
        <dbReference type="ARBA" id="ARBA00023004"/>
    </source>
</evidence>
<dbReference type="PANTHER" id="PTHR43273">
    <property type="entry name" value="ANAEROBIC SULFATASE-MATURATING ENZYME HOMOLOG ASLB-RELATED"/>
    <property type="match status" value="1"/>
</dbReference>
<dbReference type="InterPro" id="IPR013785">
    <property type="entry name" value="Aldolase_TIM"/>
</dbReference>
<evidence type="ECO:0000313" key="9">
    <source>
        <dbReference type="Proteomes" id="UP000095185"/>
    </source>
</evidence>
<evidence type="ECO:0000259" key="7">
    <source>
        <dbReference type="PROSITE" id="PS51918"/>
    </source>
</evidence>
<dbReference type="PROSITE" id="PS51918">
    <property type="entry name" value="RADICAL_SAM"/>
    <property type="match status" value="1"/>
</dbReference>
<accession>A0A1D8D2J8</accession>
<evidence type="ECO:0000256" key="1">
    <source>
        <dbReference type="ARBA" id="ARBA00001966"/>
    </source>
</evidence>
<keyword evidence="9" id="KW-1185">Reference proteome</keyword>
<dbReference type="Pfam" id="PF04055">
    <property type="entry name" value="Radical_SAM"/>
    <property type="match status" value="1"/>
</dbReference>
<name>A0A1D8D2J8_CHLLM</name>
<feature type="domain" description="Radical SAM core" evidence="7">
    <location>
        <begin position="30"/>
        <end position="254"/>
    </location>
</feature>
<sequence length="415" mass="46118">MSLKRQARFTELFFQYLRKASKRFPQMIPSLLPMKYTLAITQQCNLACRYCYIEKNPLTMSLETAARIVGFMYRATPPRETMDIGFFGGEPLLELDLLGRIVDLVKKHDEFGSRKVLFSVVSNGTLFTEEAARKLERYGVSIGISCDGPPEIQDRSRVFPDGSGSSAQVSSSIQEALRFFPFMPVNAVYRPESLTALPKIIDYFADLGVRNLYLNPDITATWSDADALLLPEVYDRIGRRYIEFYRAGSPMHISLVDSKIVVLLRGGYEPAEKCRMGKGEFAFSPSGNIYPCERLIRSGDGGTHCLGNVHDDTPLSRRCSHDSERSGHEACASCSLFPYCMYWCGCTNFHATGDYHMPGPFLCASERAAISTAYGVLEELGKEGFAFSDHLAGTPLMSILGEIGALSAHRNAASE</sequence>
<comment type="cofactor">
    <cofactor evidence="1">
        <name>[4Fe-4S] cluster</name>
        <dbReference type="ChEBI" id="CHEBI:49883"/>
    </cofactor>
</comment>
<proteinExistence type="inferred from homology"/>
<dbReference type="SFLD" id="SFLDS00029">
    <property type="entry name" value="Radical_SAM"/>
    <property type="match status" value="1"/>
</dbReference>
<gene>
    <name evidence="8" type="ORF">BIU88_11755</name>
</gene>
<evidence type="ECO:0000313" key="8">
    <source>
        <dbReference type="EMBL" id="AOS84751.1"/>
    </source>
</evidence>
<dbReference type="GO" id="GO:0051536">
    <property type="term" value="F:iron-sulfur cluster binding"/>
    <property type="evidence" value="ECO:0007669"/>
    <property type="project" value="UniProtKB-KW"/>
</dbReference>
<evidence type="ECO:0000256" key="2">
    <source>
        <dbReference type="ARBA" id="ARBA00022691"/>
    </source>
</evidence>
<dbReference type="SFLD" id="SFLDG01386">
    <property type="entry name" value="main_SPASM_domain-containing"/>
    <property type="match status" value="1"/>
</dbReference>
<keyword evidence="4" id="KW-0408">Iron</keyword>
<dbReference type="SFLD" id="SFLDG01067">
    <property type="entry name" value="SPASM/twitch_domain_containing"/>
    <property type="match status" value="1"/>
</dbReference>
<protein>
    <recommendedName>
        <fullName evidence="7">Radical SAM core domain-containing protein</fullName>
    </recommendedName>
</protein>
<dbReference type="GO" id="GO:0016491">
    <property type="term" value="F:oxidoreductase activity"/>
    <property type="evidence" value="ECO:0007669"/>
    <property type="project" value="InterPro"/>
</dbReference>
<keyword evidence="3" id="KW-0479">Metal-binding</keyword>
<evidence type="ECO:0000256" key="3">
    <source>
        <dbReference type="ARBA" id="ARBA00022723"/>
    </source>
</evidence>
<dbReference type="AlphaFoldDB" id="A0A1D8D2J8"/>
<dbReference type="EMBL" id="CP017305">
    <property type="protein sequence ID" value="AOS84751.1"/>
    <property type="molecule type" value="Genomic_DNA"/>
</dbReference>
<dbReference type="Proteomes" id="UP000095185">
    <property type="component" value="Chromosome"/>
</dbReference>
<dbReference type="InterPro" id="IPR007197">
    <property type="entry name" value="rSAM"/>
</dbReference>
<comment type="similarity">
    <text evidence="6">Belongs to the radical SAM superfamily. Anaerobic sulfatase-maturating enzyme family.</text>
</comment>
<dbReference type="KEGG" id="clz:BIU88_11755"/>
<evidence type="ECO:0000256" key="5">
    <source>
        <dbReference type="ARBA" id="ARBA00023014"/>
    </source>
</evidence>
<keyword evidence="5" id="KW-0411">Iron-sulfur</keyword>
<dbReference type="GO" id="GO:0046872">
    <property type="term" value="F:metal ion binding"/>
    <property type="evidence" value="ECO:0007669"/>
    <property type="project" value="UniProtKB-KW"/>
</dbReference>
<dbReference type="InterPro" id="IPR023867">
    <property type="entry name" value="Sulphatase_maturase_rSAM"/>
</dbReference>
<keyword evidence="2" id="KW-0949">S-adenosyl-L-methionine</keyword>
<dbReference type="SFLD" id="SFLDG01384">
    <property type="entry name" value="thioether_bond_formation_requi"/>
    <property type="match status" value="1"/>
</dbReference>
<dbReference type="CDD" id="cd01335">
    <property type="entry name" value="Radical_SAM"/>
    <property type="match status" value="1"/>
</dbReference>
<dbReference type="PANTHER" id="PTHR43273:SF3">
    <property type="entry name" value="ANAEROBIC SULFATASE-MATURATING ENZYME HOMOLOG ASLB-RELATED"/>
    <property type="match status" value="1"/>
</dbReference>
<dbReference type="InterPro" id="IPR023885">
    <property type="entry name" value="4Fe4S-binding_SPASM_dom"/>
</dbReference>
<dbReference type="SUPFAM" id="SSF102114">
    <property type="entry name" value="Radical SAM enzymes"/>
    <property type="match status" value="1"/>
</dbReference>